<comment type="caution">
    <text evidence="1">The sequence shown here is derived from an EMBL/GenBank/DDBJ whole genome shotgun (WGS) entry which is preliminary data.</text>
</comment>
<name>A0A6D2KHL5_9BRAS</name>
<dbReference type="OrthoDB" id="1100063at2759"/>
<proteinExistence type="predicted"/>
<evidence type="ECO:0008006" key="3">
    <source>
        <dbReference type="Google" id="ProtNLM"/>
    </source>
</evidence>
<reference evidence="1" key="1">
    <citation type="submission" date="2020-01" db="EMBL/GenBank/DDBJ databases">
        <authorList>
            <person name="Mishra B."/>
        </authorList>
    </citation>
    <scope>NUCLEOTIDE SEQUENCE [LARGE SCALE GENOMIC DNA]</scope>
</reference>
<keyword evidence="2" id="KW-1185">Reference proteome</keyword>
<organism evidence="1 2">
    <name type="scientific">Microthlaspi erraticum</name>
    <dbReference type="NCBI Taxonomy" id="1685480"/>
    <lineage>
        <taxon>Eukaryota</taxon>
        <taxon>Viridiplantae</taxon>
        <taxon>Streptophyta</taxon>
        <taxon>Embryophyta</taxon>
        <taxon>Tracheophyta</taxon>
        <taxon>Spermatophyta</taxon>
        <taxon>Magnoliopsida</taxon>
        <taxon>eudicotyledons</taxon>
        <taxon>Gunneridae</taxon>
        <taxon>Pentapetalae</taxon>
        <taxon>rosids</taxon>
        <taxon>malvids</taxon>
        <taxon>Brassicales</taxon>
        <taxon>Brassicaceae</taxon>
        <taxon>Coluteocarpeae</taxon>
        <taxon>Microthlaspi</taxon>
    </lineage>
</organism>
<protein>
    <recommendedName>
        <fullName evidence="3">Reverse transcriptase zinc-binding domain-containing protein</fullName>
    </recommendedName>
</protein>
<evidence type="ECO:0000313" key="1">
    <source>
        <dbReference type="EMBL" id="CAA7052662.1"/>
    </source>
</evidence>
<dbReference type="AlphaFoldDB" id="A0A6D2KHL5"/>
<evidence type="ECO:0000313" key="2">
    <source>
        <dbReference type="Proteomes" id="UP000467841"/>
    </source>
</evidence>
<dbReference type="EMBL" id="CACVBM020001507">
    <property type="protein sequence ID" value="CAA7052662.1"/>
    <property type="molecule type" value="Genomic_DNA"/>
</dbReference>
<sequence>MYAETSNHTLFECPQALQVWALSPIPTPAHRFPSDALFTNMVCLFWNLPNNDQMEMFPWYIWKARNEKMFSNEDSDPHELIRSAEVEATACRLAHVRQYARKGMNLVAWGWGSHIHK</sequence>
<dbReference type="Proteomes" id="UP000467841">
    <property type="component" value="Unassembled WGS sequence"/>
</dbReference>
<gene>
    <name evidence="1" type="ORF">MERR_LOCUS39897</name>
</gene>
<accession>A0A6D2KHL5</accession>